<evidence type="ECO:0000256" key="11">
    <source>
        <dbReference type="ARBA" id="ARBA00023098"/>
    </source>
</evidence>
<keyword evidence="11 13" id="KW-0443">Lipid metabolism</keyword>
<keyword evidence="9 13" id="KW-0418">Kinase</keyword>
<dbReference type="PANTHER" id="PTHR42724">
    <property type="entry name" value="TETRAACYLDISACCHARIDE 4'-KINASE"/>
    <property type="match status" value="1"/>
</dbReference>
<dbReference type="PANTHER" id="PTHR42724:SF1">
    <property type="entry name" value="TETRAACYLDISACCHARIDE 4'-KINASE, MITOCHONDRIAL-RELATED"/>
    <property type="match status" value="1"/>
</dbReference>
<gene>
    <name evidence="13 14" type="primary">lpxK</name>
    <name evidence="14" type="ORF">GCM10010831_18770</name>
</gene>
<evidence type="ECO:0000256" key="13">
    <source>
        <dbReference type="HAMAP-Rule" id="MF_00409"/>
    </source>
</evidence>
<evidence type="ECO:0000256" key="10">
    <source>
        <dbReference type="ARBA" id="ARBA00022840"/>
    </source>
</evidence>
<dbReference type="GO" id="GO:0009245">
    <property type="term" value="P:lipid A biosynthetic process"/>
    <property type="evidence" value="ECO:0007669"/>
    <property type="project" value="UniProtKB-UniRule"/>
</dbReference>
<keyword evidence="7 13" id="KW-0808">Transferase</keyword>
<dbReference type="GO" id="GO:0005524">
    <property type="term" value="F:ATP binding"/>
    <property type="evidence" value="ECO:0007669"/>
    <property type="project" value="UniProtKB-UniRule"/>
</dbReference>
<evidence type="ECO:0000256" key="8">
    <source>
        <dbReference type="ARBA" id="ARBA00022741"/>
    </source>
</evidence>
<dbReference type="InterPro" id="IPR027417">
    <property type="entry name" value="P-loop_NTPase"/>
</dbReference>
<dbReference type="GO" id="GO:0005886">
    <property type="term" value="C:plasma membrane"/>
    <property type="evidence" value="ECO:0007669"/>
    <property type="project" value="TreeGrafter"/>
</dbReference>
<evidence type="ECO:0000256" key="5">
    <source>
        <dbReference type="ARBA" id="ARBA00022516"/>
    </source>
</evidence>
<evidence type="ECO:0000256" key="1">
    <source>
        <dbReference type="ARBA" id="ARBA00002274"/>
    </source>
</evidence>
<protein>
    <recommendedName>
        <fullName evidence="4 13">Tetraacyldisaccharide 4'-kinase</fullName>
        <ecNumber evidence="3 13">2.7.1.130</ecNumber>
    </recommendedName>
    <alternativeName>
        <fullName evidence="12 13">Lipid A 4'-kinase</fullName>
    </alternativeName>
</protein>
<dbReference type="Pfam" id="PF02606">
    <property type="entry name" value="LpxK"/>
    <property type="match status" value="1"/>
</dbReference>
<comment type="catalytic activity">
    <reaction evidence="13">
        <text>a lipid A disaccharide + ATP = a lipid IVA + ADP + H(+)</text>
        <dbReference type="Rhea" id="RHEA:67840"/>
        <dbReference type="ChEBI" id="CHEBI:15378"/>
        <dbReference type="ChEBI" id="CHEBI:30616"/>
        <dbReference type="ChEBI" id="CHEBI:176343"/>
        <dbReference type="ChEBI" id="CHEBI:176425"/>
        <dbReference type="ChEBI" id="CHEBI:456216"/>
        <dbReference type="EC" id="2.7.1.130"/>
    </reaction>
</comment>
<evidence type="ECO:0000256" key="4">
    <source>
        <dbReference type="ARBA" id="ARBA00016436"/>
    </source>
</evidence>
<organism evidence="14 15">
    <name type="scientific">Psychroflexus salis</name>
    <dbReference type="NCBI Taxonomy" id="1526574"/>
    <lineage>
        <taxon>Bacteria</taxon>
        <taxon>Pseudomonadati</taxon>
        <taxon>Bacteroidota</taxon>
        <taxon>Flavobacteriia</taxon>
        <taxon>Flavobacteriales</taxon>
        <taxon>Flavobacteriaceae</taxon>
        <taxon>Psychroflexus</taxon>
    </lineage>
</organism>
<evidence type="ECO:0000256" key="6">
    <source>
        <dbReference type="ARBA" id="ARBA00022556"/>
    </source>
</evidence>
<name>A0A917EA64_9FLAO</name>
<proteinExistence type="inferred from homology"/>
<keyword evidence="10 13" id="KW-0067">ATP-binding</keyword>
<evidence type="ECO:0000313" key="14">
    <source>
        <dbReference type="EMBL" id="GGE17782.1"/>
    </source>
</evidence>
<dbReference type="SUPFAM" id="SSF52540">
    <property type="entry name" value="P-loop containing nucleoside triphosphate hydrolases"/>
    <property type="match status" value="1"/>
</dbReference>
<evidence type="ECO:0000313" key="15">
    <source>
        <dbReference type="Proteomes" id="UP000599688"/>
    </source>
</evidence>
<keyword evidence="15" id="KW-1185">Reference proteome</keyword>
<evidence type="ECO:0000256" key="3">
    <source>
        <dbReference type="ARBA" id="ARBA00012071"/>
    </source>
</evidence>
<comment type="function">
    <text evidence="1 13">Transfers the gamma-phosphate of ATP to the 4'-position of a tetraacyldisaccharide 1-phosphate intermediate (termed DS-1-P) to form tetraacyldisaccharide 1,4'-bis-phosphate (lipid IVA).</text>
</comment>
<dbReference type="EMBL" id="BMGL01000010">
    <property type="protein sequence ID" value="GGE17782.1"/>
    <property type="molecule type" value="Genomic_DNA"/>
</dbReference>
<keyword evidence="6 13" id="KW-0441">Lipid A biosynthesis</keyword>
<evidence type="ECO:0000256" key="7">
    <source>
        <dbReference type="ARBA" id="ARBA00022679"/>
    </source>
</evidence>
<evidence type="ECO:0000256" key="12">
    <source>
        <dbReference type="ARBA" id="ARBA00029757"/>
    </source>
</evidence>
<evidence type="ECO:0000256" key="9">
    <source>
        <dbReference type="ARBA" id="ARBA00022777"/>
    </source>
</evidence>
<dbReference type="Proteomes" id="UP000599688">
    <property type="component" value="Unassembled WGS sequence"/>
</dbReference>
<dbReference type="AlphaFoldDB" id="A0A917EA64"/>
<comment type="caution">
    <text evidence="13">Lacks conserved residue(s) required for the propagation of feature annotation.</text>
</comment>
<comment type="similarity">
    <text evidence="13">Belongs to the LpxK family.</text>
</comment>
<dbReference type="InterPro" id="IPR003758">
    <property type="entry name" value="LpxK"/>
</dbReference>
<reference evidence="14 15" key="1">
    <citation type="journal article" date="2014" name="Int. J. Syst. Evol. Microbiol.">
        <title>Complete genome sequence of Corynebacterium casei LMG S-19264T (=DSM 44701T), isolated from a smear-ripened cheese.</title>
        <authorList>
            <consortium name="US DOE Joint Genome Institute (JGI-PGF)"/>
            <person name="Walter F."/>
            <person name="Albersmeier A."/>
            <person name="Kalinowski J."/>
            <person name="Ruckert C."/>
        </authorList>
    </citation>
    <scope>NUCLEOTIDE SEQUENCE [LARGE SCALE GENOMIC DNA]</scope>
    <source>
        <strain evidence="14 15">CGMCC 1.12925</strain>
    </source>
</reference>
<keyword evidence="5 13" id="KW-0444">Lipid biosynthesis</keyword>
<comment type="caution">
    <text evidence="14">The sequence shown here is derived from an EMBL/GenBank/DDBJ whole genome shotgun (WGS) entry which is preliminary data.</text>
</comment>
<accession>A0A917EA64</accession>
<comment type="pathway">
    <text evidence="2 13">Glycolipid biosynthesis; lipid IV(A) biosynthesis; lipid IV(A) from (3R)-3-hydroxytetradecanoyl-[acyl-carrier-protein] and UDP-N-acetyl-alpha-D-glucosamine: step 6/6.</text>
</comment>
<dbReference type="EC" id="2.7.1.130" evidence="3 13"/>
<dbReference type="NCBIfam" id="TIGR00682">
    <property type="entry name" value="lpxK"/>
    <property type="match status" value="1"/>
</dbReference>
<evidence type="ECO:0000256" key="2">
    <source>
        <dbReference type="ARBA" id="ARBA00004870"/>
    </source>
</evidence>
<dbReference type="GO" id="GO:0009029">
    <property type="term" value="F:lipid-A 4'-kinase activity"/>
    <property type="evidence" value="ECO:0007669"/>
    <property type="project" value="UniProtKB-UniRule"/>
</dbReference>
<keyword evidence="8 13" id="KW-0547">Nucleotide-binding</keyword>
<dbReference type="HAMAP" id="MF_00409">
    <property type="entry name" value="LpxK"/>
    <property type="match status" value="1"/>
</dbReference>
<sequence length="311" mass="35394">MFYDWGVFSSKQFSVPVICVGNLSMGGSGKSPTIEYLIRLLKNQYHVATLSRGYGRKTKGFVSLDASNEAVEVGDEPLQFKNKFPEIEVAVDELRAHGIQKILEDKNTEVILLDDAFQHRKVQAGFTILLSVYNDLYVNDFVLPAGNLREPKSGAKRADIIIITKCPPSLSEKEQTQIRLQLNLQKHQKVFFSYIAYQKEAQGLNSKIKLSELQNYTLVTGIANPKPLVDFLNEINPPQKHLKFKDHHNFSASEINIMRQERIILTTEKDFTRLKTSLASDQLFYIPIEMKILDHAEDFNHAILSYVAEFA</sequence>